<evidence type="ECO:0000259" key="9">
    <source>
        <dbReference type="PROSITE" id="PS50991"/>
    </source>
</evidence>
<dbReference type="InterPro" id="IPR002034">
    <property type="entry name" value="AIPM/Hcit_synth_CS"/>
</dbReference>
<evidence type="ECO:0000256" key="4">
    <source>
        <dbReference type="ARBA" id="ARBA00020735"/>
    </source>
</evidence>
<protein>
    <recommendedName>
        <fullName evidence="4 8">Homocitrate synthase</fullName>
        <ecNumber evidence="3 8">2.3.3.14</ecNumber>
    </recommendedName>
</protein>
<comment type="function">
    <text evidence="1 8">This protein is a Fe-Mo-cofactor biosynthetic component.</text>
</comment>
<evidence type="ECO:0000256" key="7">
    <source>
        <dbReference type="RuleBase" id="RU003523"/>
    </source>
</evidence>
<dbReference type="CDD" id="cd07939">
    <property type="entry name" value="DRE_TIM_NifV"/>
    <property type="match status" value="1"/>
</dbReference>
<dbReference type="RefSeq" id="WP_206252543.1">
    <property type="nucleotide sequence ID" value="NZ_CP071060.1"/>
</dbReference>
<dbReference type="PROSITE" id="PS00815">
    <property type="entry name" value="AIPM_HOMOCIT_SYNTH_1"/>
    <property type="match status" value="1"/>
</dbReference>
<keyword evidence="8" id="KW-0535">Nitrogen fixation</keyword>
<dbReference type="GO" id="GO:0004410">
    <property type="term" value="F:homocitrate synthase activity"/>
    <property type="evidence" value="ECO:0007669"/>
    <property type="project" value="UniProtKB-EC"/>
</dbReference>
<gene>
    <name evidence="10" type="primary">nifV</name>
    <name evidence="10" type="ORF">JY500_11765</name>
</gene>
<dbReference type="InterPro" id="IPR013785">
    <property type="entry name" value="Aldolase_TIM"/>
</dbReference>
<dbReference type="Gene3D" id="3.20.20.70">
    <property type="entry name" value="Aldolase class I"/>
    <property type="match status" value="1"/>
</dbReference>
<sequence>MPAFVTVNDTTLRDGEQTAGVAFSRAEKLDVARRLDALGVPEMEVGIPAMGEHERASIRAIAALGLHARLMVWARLTESDVRACEGLGAHLIDISAPASDQHLARKLGRSREWLLGEIARLVPLARGFGLGVSIGLEDASRADLGFLVRIAQVAEAAGAIRLRFADTLGVMEPFGVRRAIRTLKRHCGLQIEMHAHNDLGMATANTLAAARAGATHVNTTVNGLGERAGNAALEEVVLGLGQCYGISTGIDLTAFPVLAERVAAASGRPIPAQKSLTGANVFTHEAGIHVDGLLKDPSNYQGFDPALVGRSHRVVLGKHSGKGAVKSVFARLGHPVGDMEADALLGRVRQFVVTTKRAPNDDDLMRLFDGVTPEPLPC</sequence>
<reference evidence="10 11" key="1">
    <citation type="submission" date="2021-02" db="EMBL/GenBank/DDBJ databases">
        <title>Niveibacterium changnyeongensis HC41.</title>
        <authorList>
            <person name="Kang M."/>
        </authorList>
    </citation>
    <scope>NUCLEOTIDE SEQUENCE [LARGE SCALE GENOMIC DNA]</scope>
    <source>
        <strain evidence="10 11">HC41</strain>
    </source>
</reference>
<dbReference type="EMBL" id="CP071060">
    <property type="protein sequence ID" value="QSI75202.1"/>
    <property type="molecule type" value="Genomic_DNA"/>
</dbReference>
<evidence type="ECO:0000256" key="6">
    <source>
        <dbReference type="ARBA" id="ARBA00048019"/>
    </source>
</evidence>
<dbReference type="Pfam" id="PF22617">
    <property type="entry name" value="HCS_D2"/>
    <property type="match status" value="1"/>
</dbReference>
<evidence type="ECO:0000256" key="3">
    <source>
        <dbReference type="ARBA" id="ARBA00012974"/>
    </source>
</evidence>
<evidence type="ECO:0000256" key="1">
    <source>
        <dbReference type="ARBA" id="ARBA00003050"/>
    </source>
</evidence>
<dbReference type="Gene3D" id="1.10.238.260">
    <property type="match status" value="1"/>
</dbReference>
<proteinExistence type="inferred from homology"/>
<name>A0ABX7M0A3_9RHOO</name>
<accession>A0ABX7M0A3</accession>
<keyword evidence="5 7" id="KW-0808">Transferase</keyword>
<keyword evidence="11" id="KW-1185">Reference proteome</keyword>
<dbReference type="InterPro" id="IPR013477">
    <property type="entry name" value="NifV/FrbC"/>
</dbReference>
<dbReference type="SUPFAM" id="SSF51569">
    <property type="entry name" value="Aldolase"/>
    <property type="match status" value="1"/>
</dbReference>
<dbReference type="InterPro" id="IPR054691">
    <property type="entry name" value="LeuA/HCS_post-cat"/>
</dbReference>
<dbReference type="Pfam" id="PF00682">
    <property type="entry name" value="HMGL-like"/>
    <property type="match status" value="1"/>
</dbReference>
<dbReference type="EC" id="2.3.3.14" evidence="3 8"/>
<evidence type="ECO:0000256" key="8">
    <source>
        <dbReference type="RuleBase" id="RU367143"/>
    </source>
</evidence>
<comment type="similarity">
    <text evidence="2 7">Belongs to the alpha-IPM synthase/homocitrate synthase family.</text>
</comment>
<dbReference type="NCBIfam" id="TIGR02660">
    <property type="entry name" value="nifV_homocitr"/>
    <property type="match status" value="1"/>
</dbReference>
<keyword evidence="10" id="KW-0012">Acyltransferase</keyword>
<evidence type="ECO:0000313" key="11">
    <source>
        <dbReference type="Proteomes" id="UP000663570"/>
    </source>
</evidence>
<dbReference type="PANTHER" id="PTHR42880:SF1">
    <property type="entry name" value="ISOPROPYLMALATE_HOMOCITRATE_CITRAMALATE SYNTHASE FAMILY PROTEIN"/>
    <property type="match status" value="1"/>
</dbReference>
<organism evidence="10 11">
    <name type="scientific">Niveibacterium microcysteis</name>
    <dbReference type="NCBI Taxonomy" id="2811415"/>
    <lineage>
        <taxon>Bacteria</taxon>
        <taxon>Pseudomonadati</taxon>
        <taxon>Pseudomonadota</taxon>
        <taxon>Betaproteobacteria</taxon>
        <taxon>Rhodocyclales</taxon>
        <taxon>Rhodocyclaceae</taxon>
        <taxon>Niveibacterium</taxon>
    </lineage>
</organism>
<dbReference type="InterPro" id="IPR000891">
    <property type="entry name" value="PYR_CT"/>
</dbReference>
<dbReference type="PROSITE" id="PS00816">
    <property type="entry name" value="AIPM_HOMOCIT_SYNTH_2"/>
    <property type="match status" value="1"/>
</dbReference>
<comment type="catalytic activity">
    <reaction evidence="6 8">
        <text>acetyl-CoA + 2-oxoglutarate + H2O = (2R)-homocitrate + CoA + H(+)</text>
        <dbReference type="Rhea" id="RHEA:12929"/>
        <dbReference type="ChEBI" id="CHEBI:15377"/>
        <dbReference type="ChEBI" id="CHEBI:15378"/>
        <dbReference type="ChEBI" id="CHEBI:16810"/>
        <dbReference type="ChEBI" id="CHEBI:57287"/>
        <dbReference type="ChEBI" id="CHEBI:57288"/>
        <dbReference type="ChEBI" id="CHEBI:58884"/>
        <dbReference type="EC" id="2.3.3.14"/>
    </reaction>
</comment>
<feature type="domain" description="Pyruvate carboxyltransferase" evidence="9">
    <location>
        <begin position="5"/>
        <end position="256"/>
    </location>
</feature>
<evidence type="ECO:0000313" key="10">
    <source>
        <dbReference type="EMBL" id="QSI75202.1"/>
    </source>
</evidence>
<dbReference type="Proteomes" id="UP000663570">
    <property type="component" value="Chromosome"/>
</dbReference>
<evidence type="ECO:0000256" key="2">
    <source>
        <dbReference type="ARBA" id="ARBA00006154"/>
    </source>
</evidence>
<dbReference type="PROSITE" id="PS50991">
    <property type="entry name" value="PYR_CT"/>
    <property type="match status" value="1"/>
</dbReference>
<dbReference type="PANTHER" id="PTHR42880">
    <property type="entry name" value="HOMOCITRATE SYNTHASE"/>
    <property type="match status" value="1"/>
</dbReference>
<evidence type="ECO:0000256" key="5">
    <source>
        <dbReference type="ARBA" id="ARBA00022679"/>
    </source>
</evidence>